<dbReference type="GeneID" id="95551544"/>
<sequence length="107" mass="11227">MTTAITVPIDIPMTIYHAAELKDVLLASIEEATHVRFDLSAVSEIDCAGAQLLFAARRSADERRHACEFVAASEGLRATLTLLGLGGMLAGGDSSAAVVPELERATS</sequence>
<dbReference type="Proteomes" id="UP000192911">
    <property type="component" value="Unassembled WGS sequence"/>
</dbReference>
<keyword evidence="3" id="KW-1185">Reference proteome</keyword>
<proteinExistence type="predicted"/>
<dbReference type="STRING" id="28094.SAMN06295900_104312"/>
<accession>A0A1X7E0I5</accession>
<dbReference type="PANTHER" id="PTHR35849">
    <property type="entry name" value="BLR2341 PROTEIN"/>
    <property type="match status" value="1"/>
</dbReference>
<dbReference type="Gene3D" id="3.30.750.24">
    <property type="entry name" value="STAS domain"/>
    <property type="match status" value="1"/>
</dbReference>
<dbReference type="CDD" id="cd07043">
    <property type="entry name" value="STAS_anti-anti-sigma_factors"/>
    <property type="match status" value="1"/>
</dbReference>
<reference evidence="3" key="1">
    <citation type="submission" date="2017-04" db="EMBL/GenBank/DDBJ databases">
        <authorList>
            <person name="Varghese N."/>
            <person name="Submissions S."/>
        </authorList>
    </citation>
    <scope>NUCLEOTIDE SEQUENCE [LARGE SCALE GENOMIC DNA]</scope>
    <source>
        <strain evidence="3">Ballard 720</strain>
    </source>
</reference>
<dbReference type="InterPro" id="IPR052746">
    <property type="entry name" value="MlaB_ABC_Transporter"/>
</dbReference>
<dbReference type="InterPro" id="IPR058548">
    <property type="entry name" value="MlaB-like_STAS"/>
</dbReference>
<feature type="domain" description="STAS" evidence="1">
    <location>
        <begin position="1"/>
        <end position="107"/>
    </location>
</feature>
<dbReference type="RefSeq" id="WP_085227265.1">
    <property type="nucleotide sequence ID" value="NZ_BSQD01000005.1"/>
</dbReference>
<protein>
    <submittedName>
        <fullName evidence="2">Anti-anti-sigma regulatory factor (Antagonist of anti-sigma factor)</fullName>
    </submittedName>
</protein>
<dbReference type="AlphaFoldDB" id="A0A1X7E0I5"/>
<dbReference type="SUPFAM" id="SSF52091">
    <property type="entry name" value="SpoIIaa-like"/>
    <property type="match status" value="1"/>
</dbReference>
<name>A0A1X7E0I5_TRICW</name>
<evidence type="ECO:0000259" key="1">
    <source>
        <dbReference type="PROSITE" id="PS50801"/>
    </source>
</evidence>
<evidence type="ECO:0000313" key="3">
    <source>
        <dbReference type="Proteomes" id="UP000192911"/>
    </source>
</evidence>
<evidence type="ECO:0000313" key="2">
    <source>
        <dbReference type="EMBL" id="SMF25112.1"/>
    </source>
</evidence>
<dbReference type="PANTHER" id="PTHR35849:SF2">
    <property type="entry name" value="BLR2341 PROTEIN"/>
    <property type="match status" value="1"/>
</dbReference>
<organism evidence="2 3">
    <name type="scientific">Trinickia caryophylli</name>
    <name type="common">Paraburkholderia caryophylli</name>
    <dbReference type="NCBI Taxonomy" id="28094"/>
    <lineage>
        <taxon>Bacteria</taxon>
        <taxon>Pseudomonadati</taxon>
        <taxon>Pseudomonadota</taxon>
        <taxon>Betaproteobacteria</taxon>
        <taxon>Burkholderiales</taxon>
        <taxon>Burkholderiaceae</taxon>
        <taxon>Trinickia</taxon>
    </lineage>
</organism>
<gene>
    <name evidence="2" type="ORF">SAMN06295900_104312</name>
</gene>
<dbReference type="EMBL" id="FXAH01000004">
    <property type="protein sequence ID" value="SMF25112.1"/>
    <property type="molecule type" value="Genomic_DNA"/>
</dbReference>
<dbReference type="PROSITE" id="PS50801">
    <property type="entry name" value="STAS"/>
    <property type="match status" value="1"/>
</dbReference>
<dbReference type="Pfam" id="PF13466">
    <property type="entry name" value="STAS_2"/>
    <property type="match status" value="1"/>
</dbReference>
<dbReference type="OrthoDB" id="8527158at2"/>
<dbReference type="InterPro" id="IPR002645">
    <property type="entry name" value="STAS_dom"/>
</dbReference>
<dbReference type="InterPro" id="IPR036513">
    <property type="entry name" value="STAS_dom_sf"/>
</dbReference>